<keyword evidence="2" id="KW-0472">Membrane</keyword>
<keyword evidence="1" id="KW-0175">Coiled coil</keyword>
<keyword evidence="4" id="KW-1185">Reference proteome</keyword>
<sequence length="270" mass="30216">MILELAAISLTTKALVAIIGGSVAGGLLVGGTVSYLIVKKIQTCQADVEQEYEMLDKEASFREKQRQRSLDKTIKRVSKTSEETMRDIANNQKRTATAIEDIEQSIGSAEKHHELGRVVIDETKQENELIKQLMAELRSKTEQLLKITDDYEALKTRLAEAVNKLENALTELDLIKKTISQVSGERDYAGQVIEKIKRMKSSNTELKTSLDIQTEKYAKAEQRIVALTACLQKAKTTILEQEKIISGLQNEVTEPVIESGQSSQTNLRFF</sequence>
<accession>A0A078KWE8</accession>
<dbReference type="Proteomes" id="UP000044071">
    <property type="component" value="Unassembled WGS sequence"/>
</dbReference>
<feature type="coiled-coil region" evidence="1">
    <location>
        <begin position="120"/>
        <end position="178"/>
    </location>
</feature>
<feature type="transmembrane region" description="Helical" evidence="2">
    <location>
        <begin position="14"/>
        <end position="38"/>
    </location>
</feature>
<name>A0A078KWE8_9GAMM</name>
<evidence type="ECO:0000256" key="2">
    <source>
        <dbReference type="SAM" id="Phobius"/>
    </source>
</evidence>
<evidence type="ECO:0000313" key="4">
    <source>
        <dbReference type="Proteomes" id="UP000044071"/>
    </source>
</evidence>
<feature type="coiled-coil region" evidence="1">
    <location>
        <begin position="203"/>
        <end position="251"/>
    </location>
</feature>
<organism evidence="3 4">
    <name type="scientific">Legionella massiliensis</name>
    <dbReference type="NCBI Taxonomy" id="1034943"/>
    <lineage>
        <taxon>Bacteria</taxon>
        <taxon>Pseudomonadati</taxon>
        <taxon>Pseudomonadota</taxon>
        <taxon>Gammaproteobacteria</taxon>
        <taxon>Legionellales</taxon>
        <taxon>Legionellaceae</taxon>
        <taxon>Legionella</taxon>
    </lineage>
</organism>
<dbReference type="AlphaFoldDB" id="A0A078KWE8"/>
<gene>
    <name evidence="3" type="ORF">BN59_01604</name>
</gene>
<protein>
    <submittedName>
        <fullName evidence="3">Chromosome segregation protein SMC</fullName>
    </submittedName>
</protein>
<proteinExistence type="predicted"/>
<evidence type="ECO:0000313" key="3">
    <source>
        <dbReference type="EMBL" id="CDZ77321.1"/>
    </source>
</evidence>
<evidence type="ECO:0000256" key="1">
    <source>
        <dbReference type="SAM" id="Coils"/>
    </source>
</evidence>
<keyword evidence="2" id="KW-1133">Transmembrane helix</keyword>
<keyword evidence="2" id="KW-0812">Transmembrane</keyword>
<dbReference type="OrthoDB" id="9971609at2"/>
<dbReference type="EMBL" id="CCSB01000002">
    <property type="protein sequence ID" value="CDZ77321.1"/>
    <property type="molecule type" value="Genomic_DNA"/>
</dbReference>
<reference evidence="3 4" key="1">
    <citation type="submission" date="2014-06" db="EMBL/GenBank/DDBJ databases">
        <authorList>
            <person name="Urmite Genomes Urmite Genomes"/>
        </authorList>
    </citation>
    <scope>NUCLEOTIDE SEQUENCE [LARGE SCALE GENOMIC DNA]</scope>
</reference>
<dbReference type="RefSeq" id="WP_043873882.1">
    <property type="nucleotide sequence ID" value="NZ_CCVW01000002.1"/>
</dbReference>